<name>A0AAE1A5T0_9GAST</name>
<sequence>MFIRASHRATCFDTSHRYPPLFSLPISRSREILPAWETRAPSAARRSRLFTIHSCFFFLFISMRRFWPAVTCLIVSCANKSDVLLTKRPQPSDKPIKPSYHPFSRWVNAARLSGTNVNLKTRLAGRSRGKTRAGPEHTDSEE</sequence>
<gene>
    <name evidence="2" type="ORF">RRG08_052118</name>
</gene>
<dbReference type="EMBL" id="JAWDGP010002675">
    <property type="protein sequence ID" value="KAK3780971.1"/>
    <property type="molecule type" value="Genomic_DNA"/>
</dbReference>
<evidence type="ECO:0000313" key="2">
    <source>
        <dbReference type="EMBL" id="KAK3780971.1"/>
    </source>
</evidence>
<feature type="compositionally biased region" description="Basic and acidic residues" evidence="1">
    <location>
        <begin position="133"/>
        <end position="142"/>
    </location>
</feature>
<comment type="caution">
    <text evidence="2">The sequence shown here is derived from an EMBL/GenBank/DDBJ whole genome shotgun (WGS) entry which is preliminary data.</text>
</comment>
<protein>
    <submittedName>
        <fullName evidence="2">Uncharacterized protein</fullName>
    </submittedName>
</protein>
<proteinExistence type="predicted"/>
<dbReference type="Proteomes" id="UP001283361">
    <property type="component" value="Unassembled WGS sequence"/>
</dbReference>
<evidence type="ECO:0000256" key="1">
    <source>
        <dbReference type="SAM" id="MobiDB-lite"/>
    </source>
</evidence>
<reference evidence="2" key="1">
    <citation type="journal article" date="2023" name="G3 (Bethesda)">
        <title>A reference genome for the long-term kleptoplast-retaining sea slug Elysia crispata morphotype clarki.</title>
        <authorList>
            <person name="Eastman K.E."/>
            <person name="Pendleton A.L."/>
            <person name="Shaikh M.A."/>
            <person name="Suttiyut T."/>
            <person name="Ogas R."/>
            <person name="Tomko P."/>
            <person name="Gavelis G."/>
            <person name="Widhalm J.R."/>
            <person name="Wisecaver J.H."/>
        </authorList>
    </citation>
    <scope>NUCLEOTIDE SEQUENCE</scope>
    <source>
        <strain evidence="2">ECLA1</strain>
    </source>
</reference>
<feature type="region of interest" description="Disordered" evidence="1">
    <location>
        <begin position="120"/>
        <end position="142"/>
    </location>
</feature>
<keyword evidence="3" id="KW-1185">Reference proteome</keyword>
<dbReference type="AlphaFoldDB" id="A0AAE1A5T0"/>
<accession>A0AAE1A5T0</accession>
<organism evidence="2 3">
    <name type="scientific">Elysia crispata</name>
    <name type="common">lettuce slug</name>
    <dbReference type="NCBI Taxonomy" id="231223"/>
    <lineage>
        <taxon>Eukaryota</taxon>
        <taxon>Metazoa</taxon>
        <taxon>Spiralia</taxon>
        <taxon>Lophotrochozoa</taxon>
        <taxon>Mollusca</taxon>
        <taxon>Gastropoda</taxon>
        <taxon>Heterobranchia</taxon>
        <taxon>Euthyneura</taxon>
        <taxon>Panpulmonata</taxon>
        <taxon>Sacoglossa</taxon>
        <taxon>Placobranchoidea</taxon>
        <taxon>Plakobranchidae</taxon>
        <taxon>Elysia</taxon>
    </lineage>
</organism>
<evidence type="ECO:0000313" key="3">
    <source>
        <dbReference type="Proteomes" id="UP001283361"/>
    </source>
</evidence>